<protein>
    <recommendedName>
        <fullName evidence="4">Annexin</fullName>
    </recommendedName>
</protein>
<evidence type="ECO:0000313" key="5">
    <source>
        <dbReference type="EMBL" id="GMT19394.1"/>
    </source>
</evidence>
<dbReference type="PROSITE" id="PS51897">
    <property type="entry name" value="ANNEXIN_2"/>
    <property type="match status" value="3"/>
</dbReference>
<evidence type="ECO:0000256" key="4">
    <source>
        <dbReference type="RuleBase" id="RU003540"/>
    </source>
</evidence>
<dbReference type="Gene3D" id="1.10.220.10">
    <property type="entry name" value="Annexin"/>
    <property type="match status" value="4"/>
</dbReference>
<comment type="domain">
    <text evidence="4">A pair of annexin repeats may form one binding site for calcium and phospholipid.</text>
</comment>
<keyword evidence="2 4" id="KW-0677">Repeat</keyword>
<dbReference type="AlphaFoldDB" id="A0AAV5VLX6"/>
<dbReference type="GO" id="GO:0005737">
    <property type="term" value="C:cytoplasm"/>
    <property type="evidence" value="ECO:0007669"/>
    <property type="project" value="TreeGrafter"/>
</dbReference>
<evidence type="ECO:0000256" key="2">
    <source>
        <dbReference type="ARBA" id="ARBA00022737"/>
    </source>
</evidence>
<keyword evidence="6" id="KW-1185">Reference proteome</keyword>
<dbReference type="FunFam" id="1.10.220.10:FF:000026">
    <property type="entry name" value="Annexin"/>
    <property type="match status" value="1"/>
</dbReference>
<dbReference type="InterPro" id="IPR018252">
    <property type="entry name" value="Annexin_repeat_CS"/>
</dbReference>
<reference evidence="5" key="1">
    <citation type="submission" date="2023-10" db="EMBL/GenBank/DDBJ databases">
        <title>Genome assembly of Pristionchus species.</title>
        <authorList>
            <person name="Yoshida K."/>
            <person name="Sommer R.J."/>
        </authorList>
    </citation>
    <scope>NUCLEOTIDE SEQUENCE</scope>
    <source>
        <strain evidence="5">RS5133</strain>
    </source>
</reference>
<proteinExistence type="inferred from homology"/>
<dbReference type="GO" id="GO:0005544">
    <property type="term" value="F:calcium-dependent phospholipid binding"/>
    <property type="evidence" value="ECO:0007669"/>
    <property type="project" value="UniProtKB-KW"/>
</dbReference>
<sequence>NLINQSIVSFRPIEDLREQQMIESKMRGGTIHMSVHFDDNTMAEAMERAMRSGDKEKIVLQLLTINNVQRQMLRTPYKVRYGKDLEEQIAKSLGGDLEKLALSLMNTTTKEDAVCLQTAVKGLGTDEKVLTEILTTRTNEELAAIKNTYLSNFKKSLEEAVAADTSGDYKKLLLTILQGIRDEGNFANSARVREAVEILSTPADKKEKHEKYAVLGAANFHELAQILDGVQLKTGKSLEEQIKRECSGDFKDAVTALYRIAAHGKPRFFADQIQTAVKGFGTNTKDLIRILVSRSENDLEDIKDVYQAVYGKKLEDTLKEECKGAYQHALLSLVRGNKNLTA</sequence>
<dbReference type="PROSITE" id="PS00223">
    <property type="entry name" value="ANNEXIN_1"/>
    <property type="match status" value="2"/>
</dbReference>
<comment type="similarity">
    <text evidence="1 4">Belongs to the annexin family.</text>
</comment>
<evidence type="ECO:0000256" key="3">
    <source>
        <dbReference type="ARBA" id="ARBA00023216"/>
    </source>
</evidence>
<keyword evidence="3 4" id="KW-0041">Annexin</keyword>
<dbReference type="PRINTS" id="PR00196">
    <property type="entry name" value="ANNEXIN"/>
</dbReference>
<dbReference type="FunFam" id="1.10.220.10:FF:000003">
    <property type="entry name" value="Annexin"/>
    <property type="match status" value="1"/>
</dbReference>
<dbReference type="SUPFAM" id="SSF47874">
    <property type="entry name" value="Annexin"/>
    <property type="match status" value="1"/>
</dbReference>
<dbReference type="PANTHER" id="PTHR10502:SF177">
    <property type="entry name" value="ANNEXIN B10"/>
    <property type="match status" value="1"/>
</dbReference>
<keyword evidence="4" id="KW-0106">Calcium</keyword>
<dbReference type="SMART" id="SM00335">
    <property type="entry name" value="ANX"/>
    <property type="match status" value="4"/>
</dbReference>
<evidence type="ECO:0000313" key="6">
    <source>
        <dbReference type="Proteomes" id="UP001432322"/>
    </source>
</evidence>
<dbReference type="GO" id="GO:0012506">
    <property type="term" value="C:vesicle membrane"/>
    <property type="evidence" value="ECO:0007669"/>
    <property type="project" value="TreeGrafter"/>
</dbReference>
<dbReference type="GO" id="GO:0043395">
    <property type="term" value="F:heparan sulfate proteoglycan binding"/>
    <property type="evidence" value="ECO:0007669"/>
    <property type="project" value="TreeGrafter"/>
</dbReference>
<keyword evidence="4" id="KW-0111">Calcium/phospholipid-binding</keyword>
<comment type="caution">
    <text evidence="5">The sequence shown here is derived from an EMBL/GenBank/DDBJ whole genome shotgun (WGS) entry which is preliminary data.</text>
</comment>
<accession>A0AAV5VLX6</accession>
<dbReference type="PANTHER" id="PTHR10502">
    <property type="entry name" value="ANNEXIN"/>
    <property type="match status" value="1"/>
</dbReference>
<organism evidence="5 6">
    <name type="scientific">Pristionchus fissidentatus</name>
    <dbReference type="NCBI Taxonomy" id="1538716"/>
    <lineage>
        <taxon>Eukaryota</taxon>
        <taxon>Metazoa</taxon>
        <taxon>Ecdysozoa</taxon>
        <taxon>Nematoda</taxon>
        <taxon>Chromadorea</taxon>
        <taxon>Rhabditida</taxon>
        <taxon>Rhabditina</taxon>
        <taxon>Diplogasteromorpha</taxon>
        <taxon>Diplogasteroidea</taxon>
        <taxon>Neodiplogasteridae</taxon>
        <taxon>Pristionchus</taxon>
    </lineage>
</organism>
<dbReference type="GO" id="GO:0005509">
    <property type="term" value="F:calcium ion binding"/>
    <property type="evidence" value="ECO:0007669"/>
    <property type="project" value="InterPro"/>
</dbReference>
<feature type="non-terminal residue" evidence="5">
    <location>
        <position position="1"/>
    </location>
</feature>
<dbReference type="GO" id="GO:0005886">
    <property type="term" value="C:plasma membrane"/>
    <property type="evidence" value="ECO:0007669"/>
    <property type="project" value="TreeGrafter"/>
</dbReference>
<dbReference type="Proteomes" id="UP001432322">
    <property type="component" value="Unassembled WGS sequence"/>
</dbReference>
<dbReference type="InterPro" id="IPR037104">
    <property type="entry name" value="Annexin_sf"/>
</dbReference>
<evidence type="ECO:0000256" key="1">
    <source>
        <dbReference type="ARBA" id="ARBA00007831"/>
    </source>
</evidence>
<dbReference type="InterPro" id="IPR001464">
    <property type="entry name" value="Annexin"/>
</dbReference>
<dbReference type="InterPro" id="IPR018502">
    <property type="entry name" value="Annexin_repeat"/>
</dbReference>
<gene>
    <name evidence="5" type="ORF">PFISCL1PPCAC_10691</name>
</gene>
<dbReference type="EMBL" id="BTSY01000003">
    <property type="protein sequence ID" value="GMT19394.1"/>
    <property type="molecule type" value="Genomic_DNA"/>
</dbReference>
<dbReference type="GO" id="GO:0005634">
    <property type="term" value="C:nucleus"/>
    <property type="evidence" value="ECO:0007669"/>
    <property type="project" value="TreeGrafter"/>
</dbReference>
<name>A0AAV5VLX6_9BILA</name>
<dbReference type="Pfam" id="PF00191">
    <property type="entry name" value="Annexin"/>
    <property type="match status" value="4"/>
</dbReference>
<dbReference type="GO" id="GO:0001786">
    <property type="term" value="F:phosphatidylserine binding"/>
    <property type="evidence" value="ECO:0007669"/>
    <property type="project" value="TreeGrafter"/>
</dbReference>